<accession>J0QC15</accession>
<feature type="compositionally biased region" description="Polar residues" evidence="1">
    <location>
        <begin position="53"/>
        <end position="64"/>
    </location>
</feature>
<evidence type="ECO:0000313" key="3">
    <source>
        <dbReference type="Proteomes" id="UP000002646"/>
    </source>
</evidence>
<name>J0QC15_9HYPH</name>
<protein>
    <recommendedName>
        <fullName evidence="4">Phage related protein</fullName>
    </recommendedName>
</protein>
<evidence type="ECO:0000313" key="2">
    <source>
        <dbReference type="EMBL" id="EJF82871.1"/>
    </source>
</evidence>
<dbReference type="RefSeq" id="WP_006926384.1">
    <property type="nucleotide sequence ID" value="NZ_JH725105.1"/>
</dbReference>
<feature type="compositionally biased region" description="Basic and acidic residues" evidence="1">
    <location>
        <begin position="73"/>
        <end position="84"/>
    </location>
</feature>
<organism evidence="2 3">
    <name type="scientific">Cardidatus Bartonella washoeensis 085-0475</name>
    <dbReference type="NCBI Taxonomy" id="1094564"/>
    <lineage>
        <taxon>Bacteria</taxon>
        <taxon>Pseudomonadati</taxon>
        <taxon>Pseudomonadota</taxon>
        <taxon>Alphaproteobacteria</taxon>
        <taxon>Hyphomicrobiales</taxon>
        <taxon>Bartonellaceae</taxon>
        <taxon>Bartonella</taxon>
    </lineage>
</organism>
<reference evidence="2 3" key="1">
    <citation type="submission" date="2012-03" db="EMBL/GenBank/DDBJ databases">
        <title>The Genome Sequence of Bartonella washoensis 085-0475.</title>
        <authorList>
            <consortium name="The Broad Institute Genome Sequencing Platform"/>
            <consortium name="The Broad Institute Genome Sequencing Center for Infectious Disease"/>
            <person name="Feldgarden M."/>
            <person name="Kirby J."/>
            <person name="Kosoy M."/>
            <person name="Birtles R."/>
            <person name="Probert W.S."/>
            <person name="Chiaraviglio L."/>
            <person name="Young S.K."/>
            <person name="Zeng Q."/>
            <person name="Gargeya S."/>
            <person name="Fitzgerald M."/>
            <person name="Haas B."/>
            <person name="Abouelleil A."/>
            <person name="Alvarado L."/>
            <person name="Arachchi H.M."/>
            <person name="Berlin A."/>
            <person name="Chapman S.B."/>
            <person name="Gearin G."/>
            <person name="Goldberg J."/>
            <person name="Griggs A."/>
            <person name="Gujja S."/>
            <person name="Hansen M."/>
            <person name="Heiman D."/>
            <person name="Howarth C."/>
            <person name="Larimer J."/>
            <person name="Lui A."/>
            <person name="MacDonald P.J.P."/>
            <person name="McCowen C."/>
            <person name="Montmayeur A."/>
            <person name="Murphy C."/>
            <person name="Neiman D."/>
            <person name="Pearson M."/>
            <person name="Priest M."/>
            <person name="Roberts A."/>
            <person name="Saif S."/>
            <person name="Shea T."/>
            <person name="Sisk P."/>
            <person name="Stolte C."/>
            <person name="Sykes S."/>
            <person name="Wortman J."/>
            <person name="Nusbaum C."/>
            <person name="Birren B."/>
        </authorList>
    </citation>
    <scope>NUCLEOTIDE SEQUENCE [LARGE SCALE GENOMIC DNA]</scope>
    <source>
        <strain evidence="2 3">085-0475</strain>
    </source>
</reference>
<dbReference type="HOGENOM" id="CLU_2731824_0_0_5"/>
<feature type="region of interest" description="Disordered" evidence="1">
    <location>
        <begin position="52"/>
        <end position="84"/>
    </location>
</feature>
<proteinExistence type="predicted"/>
<dbReference type="EMBL" id="AILX01000033">
    <property type="protein sequence ID" value="EJF82871.1"/>
    <property type="molecule type" value="Genomic_DNA"/>
</dbReference>
<dbReference type="PATRIC" id="fig|1094564.3.peg.1846"/>
<gene>
    <name evidence="2" type="ORF">MCW_01592</name>
</gene>
<comment type="caution">
    <text evidence="2">The sequence shown here is derived from an EMBL/GenBank/DDBJ whole genome shotgun (WGS) entry which is preliminary data.</text>
</comment>
<evidence type="ECO:0008006" key="4">
    <source>
        <dbReference type="Google" id="ProtNLM"/>
    </source>
</evidence>
<sequence>MEYAVVENGVVTNIIVASEDYVHVFDGEAIPSSEAQIGWTYKDGVFSPPVVEENTQQLSSSEMAETNAPPVEPVKEPQEKSDQV</sequence>
<dbReference type="OrthoDB" id="7923843at2"/>
<dbReference type="AlphaFoldDB" id="J0QC15"/>
<dbReference type="Proteomes" id="UP000002646">
    <property type="component" value="Unassembled WGS sequence"/>
</dbReference>
<evidence type="ECO:0000256" key="1">
    <source>
        <dbReference type="SAM" id="MobiDB-lite"/>
    </source>
</evidence>
<dbReference type="STRING" id="1094564.MCW_01592"/>